<keyword evidence="4" id="KW-1185">Reference proteome</keyword>
<evidence type="ECO:0000313" key="3">
    <source>
        <dbReference type="EMBL" id="VDG75388.1"/>
    </source>
</evidence>
<evidence type="ECO:0000313" key="4">
    <source>
        <dbReference type="Proteomes" id="UP000182744"/>
    </source>
</evidence>
<dbReference type="AlphaFoldDB" id="A0A1G7A9Q8"/>
<protein>
    <submittedName>
        <fullName evidence="2">Uncharacterized protein</fullName>
    </submittedName>
</protein>
<evidence type="ECO:0000256" key="1">
    <source>
        <dbReference type="SAM" id="MobiDB-lite"/>
    </source>
</evidence>
<dbReference type="EMBL" id="UYIO01000001">
    <property type="protein sequence ID" value="VDG75388.1"/>
    <property type="molecule type" value="Genomic_DNA"/>
</dbReference>
<dbReference type="Proteomes" id="UP000269974">
    <property type="component" value="Unassembled WGS sequence"/>
</dbReference>
<evidence type="ECO:0000313" key="5">
    <source>
        <dbReference type="Proteomes" id="UP000269974"/>
    </source>
</evidence>
<dbReference type="EMBL" id="FNAU01000002">
    <property type="protein sequence ID" value="SDE10616.1"/>
    <property type="molecule type" value="Genomic_DNA"/>
</dbReference>
<organism evidence="2 4">
    <name type="scientific">Actinobaculum suis</name>
    <dbReference type="NCBI Taxonomy" id="1657"/>
    <lineage>
        <taxon>Bacteria</taxon>
        <taxon>Bacillati</taxon>
        <taxon>Actinomycetota</taxon>
        <taxon>Actinomycetes</taxon>
        <taxon>Actinomycetales</taxon>
        <taxon>Actinomycetaceae</taxon>
        <taxon>Actinobaculum</taxon>
    </lineage>
</organism>
<dbReference type="Proteomes" id="UP000182744">
    <property type="component" value="Unassembled WGS sequence"/>
</dbReference>
<feature type="region of interest" description="Disordered" evidence="1">
    <location>
        <begin position="1"/>
        <end position="52"/>
    </location>
</feature>
<reference evidence="2" key="2">
    <citation type="submission" date="2016-10" db="EMBL/GenBank/DDBJ databases">
        <authorList>
            <person name="de Groot N.N."/>
        </authorList>
    </citation>
    <scope>NUCLEOTIDE SEQUENCE [LARGE SCALE GENOMIC DNA]</scope>
    <source>
        <strain evidence="2">DSM 20639</strain>
    </source>
</reference>
<reference evidence="4" key="1">
    <citation type="submission" date="2016-10" db="EMBL/GenBank/DDBJ databases">
        <authorList>
            <person name="Varghese N."/>
        </authorList>
    </citation>
    <scope>NUCLEOTIDE SEQUENCE [LARGE SCALE GENOMIC DNA]</scope>
    <source>
        <strain evidence="4">DSM 20639</strain>
    </source>
</reference>
<evidence type="ECO:0000313" key="2">
    <source>
        <dbReference type="EMBL" id="SDE10616.1"/>
    </source>
</evidence>
<name>A0A1G7A9Q8_9ACTO</name>
<sequence>MVNAERLASVVPSPAPPENVEIRYGDQTPQEKPVTDMPSKQAGQGPEDAYVR</sequence>
<proteinExistence type="predicted"/>
<gene>
    <name evidence="3" type="ORF">NCTC10327_00114</name>
    <name evidence="2" type="ORF">SAMN05421878_102106</name>
</gene>
<accession>A0A1G7A9Q8</accession>
<reference evidence="3 5" key="3">
    <citation type="submission" date="2018-11" db="EMBL/GenBank/DDBJ databases">
        <authorList>
            <consortium name="Pathogen Informatics"/>
        </authorList>
    </citation>
    <scope>NUCLEOTIDE SEQUENCE [LARGE SCALE GENOMIC DNA]</scope>
    <source>
        <strain evidence="3 5">NCTC10327</strain>
    </source>
</reference>